<protein>
    <recommendedName>
        <fullName evidence="10">Fluoride-specific ion channel FluC</fullName>
    </recommendedName>
</protein>
<keyword evidence="2 10" id="KW-1003">Cell membrane</keyword>
<dbReference type="Proteomes" id="UP001523234">
    <property type="component" value="Unassembled WGS sequence"/>
</dbReference>
<keyword evidence="6 10" id="KW-0407">Ion channel</keyword>
<keyword evidence="10" id="KW-0479">Metal-binding</keyword>
<name>A0ABT0ZQ97_9LACO</name>
<comment type="subcellular location">
    <subcellularLocation>
        <location evidence="1 10">Cell membrane</location>
        <topology evidence="1 10">Multi-pass membrane protein</topology>
    </subcellularLocation>
</comment>
<evidence type="ECO:0000256" key="10">
    <source>
        <dbReference type="HAMAP-Rule" id="MF_00454"/>
    </source>
</evidence>
<evidence type="ECO:0000256" key="4">
    <source>
        <dbReference type="ARBA" id="ARBA00022989"/>
    </source>
</evidence>
<dbReference type="HAMAP" id="MF_00454">
    <property type="entry name" value="FluC"/>
    <property type="match status" value="1"/>
</dbReference>
<evidence type="ECO:0000256" key="8">
    <source>
        <dbReference type="ARBA" id="ARBA00035585"/>
    </source>
</evidence>
<feature type="transmembrane region" description="Helical" evidence="10">
    <location>
        <begin position="91"/>
        <end position="115"/>
    </location>
</feature>
<evidence type="ECO:0000256" key="7">
    <source>
        <dbReference type="ARBA" id="ARBA00035120"/>
    </source>
</evidence>
<comment type="activity regulation">
    <text evidence="10">Na(+) is not transported, but it plays an essential structural role and its presence is essential for fluoride channel function.</text>
</comment>
<organism evidence="11 12">
    <name type="scientific">Fructobacillus apis</name>
    <dbReference type="NCBI Taxonomy" id="2935017"/>
    <lineage>
        <taxon>Bacteria</taxon>
        <taxon>Bacillati</taxon>
        <taxon>Bacillota</taxon>
        <taxon>Bacilli</taxon>
        <taxon>Lactobacillales</taxon>
        <taxon>Lactobacillaceae</taxon>
        <taxon>Fructobacillus</taxon>
    </lineage>
</organism>
<dbReference type="RefSeq" id="WP_252442971.1">
    <property type="nucleotide sequence ID" value="NZ_JAMWYK010000002.1"/>
</dbReference>
<comment type="function">
    <text evidence="9 10">Fluoride-specific ion channel. Important for reducing fluoride concentration in the cell, thus reducing its toxicity.</text>
</comment>
<evidence type="ECO:0000313" key="12">
    <source>
        <dbReference type="Proteomes" id="UP001523234"/>
    </source>
</evidence>
<feature type="transmembrane region" description="Helical" evidence="10">
    <location>
        <begin position="59"/>
        <end position="79"/>
    </location>
</feature>
<reference evidence="11 12" key="1">
    <citation type="submission" date="2022-06" db="EMBL/GenBank/DDBJ databases">
        <title>Fructobacillus taiwanensis sp. nov., isolated from the honeybee.</title>
        <authorList>
            <person name="Chen Y.-S."/>
            <person name="Wang L.-T."/>
            <person name="Lee Y.-S."/>
            <person name="Chang Y.-C."/>
            <person name="Wu H.-C."/>
            <person name="Liao C.-Y."/>
            <person name="Chen W.-H."/>
            <person name="Deng J.-N."/>
            <person name="Wang Y.-H."/>
        </authorList>
    </citation>
    <scope>NUCLEOTIDE SEQUENCE [LARGE SCALE GENOMIC DNA]</scope>
    <source>
        <strain evidence="11 12">W13</strain>
    </source>
</reference>
<comment type="caution">
    <text evidence="11">The sequence shown here is derived from an EMBL/GenBank/DDBJ whole genome shotgun (WGS) entry which is preliminary data.</text>
</comment>
<feature type="binding site" evidence="10">
    <location>
        <position position="72"/>
    </location>
    <ligand>
        <name>Na(+)</name>
        <dbReference type="ChEBI" id="CHEBI:29101"/>
        <note>structural</note>
    </ligand>
</feature>
<evidence type="ECO:0000256" key="1">
    <source>
        <dbReference type="ARBA" id="ARBA00004651"/>
    </source>
</evidence>
<keyword evidence="12" id="KW-1185">Reference proteome</keyword>
<gene>
    <name evidence="10" type="primary">fluC</name>
    <name evidence="10" type="synonym">crcB</name>
    <name evidence="11" type="ORF">NFX39_03355</name>
</gene>
<feature type="transmembrane region" description="Helical" evidence="10">
    <location>
        <begin position="6"/>
        <end position="22"/>
    </location>
</feature>
<evidence type="ECO:0000313" key="11">
    <source>
        <dbReference type="EMBL" id="MCO0832125.1"/>
    </source>
</evidence>
<evidence type="ECO:0000256" key="3">
    <source>
        <dbReference type="ARBA" id="ARBA00022692"/>
    </source>
</evidence>
<evidence type="ECO:0000256" key="9">
    <source>
        <dbReference type="ARBA" id="ARBA00049940"/>
    </source>
</evidence>
<proteinExistence type="inferred from homology"/>
<dbReference type="Pfam" id="PF02537">
    <property type="entry name" value="CRCB"/>
    <property type="match status" value="1"/>
</dbReference>
<keyword evidence="10" id="KW-0813">Transport</keyword>
<sequence>MMTTILFVMIATGLGSVLRYIIMQNWKTRANYANGVFVVNAVGSFLLGMLISIPFSHELALYLETGFLGGLTTFSSMMTEGIDQDNRTQKVLYFAIQMGGGVLFFYLGLFVSTALG</sequence>
<evidence type="ECO:0000256" key="6">
    <source>
        <dbReference type="ARBA" id="ARBA00023303"/>
    </source>
</evidence>
<keyword evidence="10" id="KW-0406">Ion transport</keyword>
<keyword evidence="4 10" id="KW-1133">Transmembrane helix</keyword>
<dbReference type="InterPro" id="IPR003691">
    <property type="entry name" value="FluC"/>
</dbReference>
<feature type="binding site" evidence="10">
    <location>
        <position position="69"/>
    </location>
    <ligand>
        <name>Na(+)</name>
        <dbReference type="ChEBI" id="CHEBI:29101"/>
        <note>structural</note>
    </ligand>
</feature>
<accession>A0ABT0ZQ97</accession>
<keyword evidence="3 10" id="KW-0812">Transmembrane</keyword>
<feature type="transmembrane region" description="Helical" evidence="10">
    <location>
        <begin position="34"/>
        <end position="53"/>
    </location>
</feature>
<evidence type="ECO:0000256" key="2">
    <source>
        <dbReference type="ARBA" id="ARBA00022475"/>
    </source>
</evidence>
<comment type="similarity">
    <text evidence="7 10">Belongs to the fluoride channel Fluc/FEX (TC 1.A.43) family.</text>
</comment>
<dbReference type="EMBL" id="JAMWYK010000002">
    <property type="protein sequence ID" value="MCO0832125.1"/>
    <property type="molecule type" value="Genomic_DNA"/>
</dbReference>
<keyword evidence="5 10" id="KW-0472">Membrane</keyword>
<comment type="catalytic activity">
    <reaction evidence="8">
        <text>fluoride(in) = fluoride(out)</text>
        <dbReference type="Rhea" id="RHEA:76159"/>
        <dbReference type="ChEBI" id="CHEBI:17051"/>
    </reaction>
    <physiologicalReaction direction="left-to-right" evidence="8">
        <dbReference type="Rhea" id="RHEA:76160"/>
    </physiologicalReaction>
</comment>
<keyword evidence="10" id="KW-0915">Sodium</keyword>
<evidence type="ECO:0000256" key="5">
    <source>
        <dbReference type="ARBA" id="ARBA00023136"/>
    </source>
</evidence>